<keyword evidence="7" id="KW-0408">Iron</keyword>
<dbReference type="EMBL" id="JARBHA010000009">
    <property type="protein sequence ID" value="KAJ9692889.1"/>
    <property type="molecule type" value="Genomic_DNA"/>
</dbReference>
<evidence type="ECO:0000256" key="8">
    <source>
        <dbReference type="ARBA" id="ARBA00023033"/>
    </source>
</evidence>
<keyword evidence="3" id="KW-0812">Transmembrane</keyword>
<dbReference type="SUPFAM" id="SSF48264">
    <property type="entry name" value="Cytochrome P450"/>
    <property type="match status" value="1"/>
</dbReference>
<organism evidence="10 11">
    <name type="scientific">Vitis rotundifolia</name>
    <name type="common">Muscadine grape</name>
    <dbReference type="NCBI Taxonomy" id="103349"/>
    <lineage>
        <taxon>Eukaryota</taxon>
        <taxon>Viridiplantae</taxon>
        <taxon>Streptophyta</taxon>
        <taxon>Embryophyta</taxon>
        <taxon>Tracheophyta</taxon>
        <taxon>Spermatophyta</taxon>
        <taxon>Magnoliopsida</taxon>
        <taxon>eudicotyledons</taxon>
        <taxon>Gunneridae</taxon>
        <taxon>Pentapetalae</taxon>
        <taxon>rosids</taxon>
        <taxon>Vitales</taxon>
        <taxon>Vitaceae</taxon>
        <taxon>Viteae</taxon>
        <taxon>Vitis</taxon>
    </lineage>
</organism>
<dbReference type="PANTHER" id="PTHR47947">
    <property type="entry name" value="CYTOCHROME P450 82C3-RELATED"/>
    <property type="match status" value="1"/>
</dbReference>
<evidence type="ECO:0000256" key="3">
    <source>
        <dbReference type="ARBA" id="ARBA00022692"/>
    </source>
</evidence>
<dbReference type="GO" id="GO:0005506">
    <property type="term" value="F:iron ion binding"/>
    <property type="evidence" value="ECO:0007669"/>
    <property type="project" value="InterPro"/>
</dbReference>
<dbReference type="GO" id="GO:0004497">
    <property type="term" value="F:monooxygenase activity"/>
    <property type="evidence" value="ECO:0007669"/>
    <property type="project" value="UniProtKB-KW"/>
</dbReference>
<evidence type="ECO:0000256" key="4">
    <source>
        <dbReference type="ARBA" id="ARBA00022723"/>
    </source>
</evidence>
<evidence type="ECO:0000313" key="11">
    <source>
        <dbReference type="Proteomes" id="UP001168098"/>
    </source>
</evidence>
<name>A0AA39DQY5_VITRO</name>
<keyword evidence="2" id="KW-0349">Heme</keyword>
<keyword evidence="9" id="KW-0472">Membrane</keyword>
<evidence type="ECO:0000256" key="2">
    <source>
        <dbReference type="ARBA" id="ARBA00022617"/>
    </source>
</evidence>
<dbReference type="InterPro" id="IPR036396">
    <property type="entry name" value="Cyt_P450_sf"/>
</dbReference>
<protein>
    <submittedName>
        <fullName evidence="10">Uncharacterized protein</fullName>
    </submittedName>
</protein>
<dbReference type="Proteomes" id="UP001168098">
    <property type="component" value="Unassembled WGS sequence"/>
</dbReference>
<proteinExistence type="predicted"/>
<accession>A0AA39DQY5</accession>
<dbReference type="InterPro" id="IPR050651">
    <property type="entry name" value="Plant_Cytochrome_P450_Monoox"/>
</dbReference>
<evidence type="ECO:0000256" key="6">
    <source>
        <dbReference type="ARBA" id="ARBA00023002"/>
    </source>
</evidence>
<keyword evidence="5" id="KW-1133">Transmembrane helix</keyword>
<dbReference type="GO" id="GO:0016020">
    <property type="term" value="C:membrane"/>
    <property type="evidence" value="ECO:0007669"/>
    <property type="project" value="UniProtKB-SubCell"/>
</dbReference>
<comment type="caution">
    <text evidence="10">The sequence shown here is derived from an EMBL/GenBank/DDBJ whole genome shotgun (WGS) entry which is preliminary data.</text>
</comment>
<keyword evidence="8" id="KW-0503">Monooxygenase</keyword>
<keyword evidence="4" id="KW-0479">Metal-binding</keyword>
<keyword evidence="6" id="KW-0560">Oxidoreductase</keyword>
<evidence type="ECO:0000313" key="10">
    <source>
        <dbReference type="EMBL" id="KAJ9692889.1"/>
    </source>
</evidence>
<evidence type="ECO:0000256" key="7">
    <source>
        <dbReference type="ARBA" id="ARBA00023004"/>
    </source>
</evidence>
<reference evidence="10 11" key="1">
    <citation type="journal article" date="2023" name="BMC Biotechnol.">
        <title>Vitis rotundifolia cv Carlos genome sequencing.</title>
        <authorList>
            <person name="Huff M."/>
            <person name="Hulse-Kemp A."/>
            <person name="Scheffler B."/>
            <person name="Youngblood R."/>
            <person name="Simpson S."/>
            <person name="Babiker E."/>
            <person name="Staton M."/>
        </authorList>
    </citation>
    <scope>NUCLEOTIDE SEQUENCE [LARGE SCALE GENOMIC DNA]</scope>
    <source>
        <tissue evidence="10">Leaf</tissue>
    </source>
</reference>
<evidence type="ECO:0000256" key="9">
    <source>
        <dbReference type="ARBA" id="ARBA00023136"/>
    </source>
</evidence>
<comment type="subcellular location">
    <subcellularLocation>
        <location evidence="1">Membrane</location>
        <topology evidence="1">Single-pass membrane protein</topology>
    </subcellularLocation>
</comment>
<dbReference type="PANTHER" id="PTHR47947:SF1">
    <property type="entry name" value="CYTOCHROME P450 82E3"/>
    <property type="match status" value="1"/>
</dbReference>
<dbReference type="GO" id="GO:0016705">
    <property type="term" value="F:oxidoreductase activity, acting on paired donors, with incorporation or reduction of molecular oxygen"/>
    <property type="evidence" value="ECO:0007669"/>
    <property type="project" value="InterPro"/>
</dbReference>
<evidence type="ECO:0000256" key="5">
    <source>
        <dbReference type="ARBA" id="ARBA00022989"/>
    </source>
</evidence>
<evidence type="ECO:0000256" key="1">
    <source>
        <dbReference type="ARBA" id="ARBA00004167"/>
    </source>
</evidence>
<keyword evidence="11" id="KW-1185">Reference proteome</keyword>
<dbReference type="GO" id="GO:0020037">
    <property type="term" value="F:heme binding"/>
    <property type="evidence" value="ECO:0007669"/>
    <property type="project" value="InterPro"/>
</dbReference>
<dbReference type="AlphaFoldDB" id="A0AA39DQY5"/>
<gene>
    <name evidence="10" type="ORF">PVL29_011813</name>
</gene>
<sequence length="74" mass="8541">MIHLGVHRALVVSNCEAVKECFSTNDKAFASRLSSTLWHEMHKLSMMEILSISRLDTYKHMEVSELDISIKDLY</sequence>